<dbReference type="AlphaFoldDB" id="D5H9H6"/>
<evidence type="ECO:0000313" key="2">
    <source>
        <dbReference type="EMBL" id="CBH24681.1"/>
    </source>
</evidence>
<reference evidence="2 3" key="1">
    <citation type="journal article" date="2010" name="ISME J.">
        <title>Fine-scale evolution: genomic, phenotypic and ecological differentiation in two coexisting Salinibacter ruber strains.</title>
        <authorList>
            <person name="Pena A."/>
            <person name="Teeling H."/>
            <person name="Huerta-Cepas J."/>
            <person name="Santos F."/>
            <person name="Yarza P."/>
            <person name="Brito-Echeverria J."/>
            <person name="Lucio M."/>
            <person name="Schmitt-Kopplin P."/>
            <person name="Meseguer I."/>
            <person name="Schenowitz C."/>
            <person name="Dossat C."/>
            <person name="Barbe V."/>
            <person name="Dopazo J."/>
            <person name="Rossello-Mora R."/>
            <person name="Schuler M."/>
            <person name="Glockner F.O."/>
            <person name="Amann R."/>
            <person name="Gabaldon T."/>
            <person name="Anton J."/>
        </authorList>
    </citation>
    <scope>NUCLEOTIDE SEQUENCE [LARGE SCALE GENOMIC DNA]</scope>
    <source>
        <strain evidence="2 3">M8</strain>
    </source>
</reference>
<accession>D5H9H6</accession>
<name>D5H9H6_SALRM</name>
<evidence type="ECO:0000313" key="3">
    <source>
        <dbReference type="Proteomes" id="UP000000933"/>
    </source>
</evidence>
<reference evidence="3" key="2">
    <citation type="submission" date="2010-04" db="EMBL/GenBank/DDBJ databases">
        <title>Genome sequence of Salinibacter ruber M8.</title>
        <authorList>
            <consortium name="Genoscope"/>
        </authorList>
    </citation>
    <scope>NUCLEOTIDE SEQUENCE [LARGE SCALE GENOMIC DNA]</scope>
    <source>
        <strain evidence="3">M8</strain>
    </source>
</reference>
<organism evidence="2 3">
    <name type="scientific">Salinibacter ruber (strain M8)</name>
    <dbReference type="NCBI Taxonomy" id="761659"/>
    <lineage>
        <taxon>Bacteria</taxon>
        <taxon>Pseudomonadati</taxon>
        <taxon>Rhodothermota</taxon>
        <taxon>Rhodothermia</taxon>
        <taxon>Rhodothermales</taxon>
        <taxon>Salinibacteraceae</taxon>
        <taxon>Salinibacter</taxon>
    </lineage>
</organism>
<sequence length="42" mass="4576">MHRTSRVGEFSLMENSVDTAIRFLTVAAGGVGFLVLLLIQLL</sequence>
<proteinExistence type="predicted"/>
<protein>
    <submittedName>
        <fullName evidence="2">Uncharacterized protein</fullName>
    </submittedName>
</protein>
<dbReference type="EMBL" id="FP565814">
    <property type="protein sequence ID" value="CBH24681.1"/>
    <property type="molecule type" value="Genomic_DNA"/>
</dbReference>
<evidence type="ECO:0000256" key="1">
    <source>
        <dbReference type="SAM" id="Phobius"/>
    </source>
</evidence>
<keyword evidence="1" id="KW-0472">Membrane</keyword>
<keyword evidence="1" id="KW-1133">Transmembrane helix</keyword>
<dbReference type="Proteomes" id="UP000000933">
    <property type="component" value="Chromosome"/>
</dbReference>
<dbReference type="KEGG" id="srm:SRM_01760"/>
<keyword evidence="1" id="KW-0812">Transmembrane</keyword>
<gene>
    <name evidence="2" type="ordered locus">SRM_01760</name>
</gene>
<dbReference type="HOGENOM" id="CLU_3257648_0_0_10"/>
<feature type="transmembrane region" description="Helical" evidence="1">
    <location>
        <begin position="20"/>
        <end position="39"/>
    </location>
</feature>